<proteinExistence type="predicted"/>
<organism evidence="1 2">
    <name type="scientific">Achromobacter veterisilvae</name>
    <dbReference type="NCBI Taxonomy" id="2069367"/>
    <lineage>
        <taxon>Bacteria</taxon>
        <taxon>Pseudomonadati</taxon>
        <taxon>Pseudomonadota</taxon>
        <taxon>Betaproteobacteria</taxon>
        <taxon>Burkholderiales</taxon>
        <taxon>Alcaligenaceae</taxon>
        <taxon>Achromobacter</taxon>
    </lineage>
</organism>
<protein>
    <recommendedName>
        <fullName evidence="3">Molybdenum carrier</fullName>
    </recommendedName>
</protein>
<dbReference type="Pfam" id="PF12694">
    <property type="entry name" value="cpYpsA"/>
    <property type="match status" value="1"/>
</dbReference>
<dbReference type="OrthoDB" id="283616at2"/>
<reference evidence="1 2" key="1">
    <citation type="submission" date="2018-07" db="EMBL/GenBank/DDBJ databases">
        <authorList>
            <person name="Peeters C."/>
        </authorList>
    </citation>
    <scope>NUCLEOTIDE SEQUENCE [LARGE SCALE GENOMIC DNA]</scope>
    <source>
        <strain evidence="1 2">LMG 30378</strain>
    </source>
</reference>
<evidence type="ECO:0000313" key="1">
    <source>
        <dbReference type="EMBL" id="SSW69265.1"/>
    </source>
</evidence>
<dbReference type="AlphaFoldDB" id="A0A446CNE1"/>
<accession>A0A446CNE1</accession>
<sequence length="205" mass="22098">MISKIVSGGQTGADRAALDIAIELGIPCGGWVPKGRLDENGAIPDIYPGMVEAPDAEPDTRTALNIKDSDATLILSHGDLFGGSKFTASTAEQADKPWLHVNLARLSVPEAVREVTRWLAATRPATLNVAGPRSSDDPVIYAKTKRILEAVLMDMKPPSNDPVLGGDLFAVVLARRDAALANFRHWDQVRWLVPYWYCVLATAVG</sequence>
<gene>
    <name evidence="1" type="ORF">AVE30378_03411</name>
</gene>
<dbReference type="Proteomes" id="UP000289465">
    <property type="component" value="Unassembled WGS sequence"/>
</dbReference>
<dbReference type="InterPro" id="IPR024755">
    <property type="entry name" value="cpYpsA"/>
</dbReference>
<name>A0A446CNE1_9BURK</name>
<evidence type="ECO:0000313" key="2">
    <source>
        <dbReference type="Proteomes" id="UP000289465"/>
    </source>
</evidence>
<dbReference type="RefSeq" id="WP_129242087.1">
    <property type="nucleotide sequence ID" value="NZ_UFQC01000017.1"/>
</dbReference>
<dbReference type="EMBL" id="UFQC01000017">
    <property type="protein sequence ID" value="SSW69265.1"/>
    <property type="molecule type" value="Genomic_DNA"/>
</dbReference>
<evidence type="ECO:0008006" key="3">
    <source>
        <dbReference type="Google" id="ProtNLM"/>
    </source>
</evidence>
<dbReference type="Gene3D" id="3.40.50.450">
    <property type="match status" value="1"/>
</dbReference>